<evidence type="ECO:0000313" key="3">
    <source>
        <dbReference type="Proteomes" id="UP000515317"/>
    </source>
</evidence>
<keyword evidence="3" id="KW-1185">Reference proteome</keyword>
<evidence type="ECO:0000313" key="2">
    <source>
        <dbReference type="EMBL" id="BCJ91709.1"/>
    </source>
</evidence>
<dbReference type="AlphaFoldDB" id="A0A6S6QRN6"/>
<evidence type="ECO:0000256" key="1">
    <source>
        <dbReference type="SAM" id="MobiDB-lite"/>
    </source>
</evidence>
<name>A0A6S6QRN6_9HYPH</name>
<reference evidence="2 3" key="1">
    <citation type="submission" date="2020-08" db="EMBL/GenBank/DDBJ databases">
        <title>Genome sequence of Rhizobiales bacterium strain IZ6.</title>
        <authorList>
            <person name="Nakai R."/>
            <person name="Naganuma T."/>
        </authorList>
    </citation>
    <scope>NUCLEOTIDE SEQUENCE [LARGE SCALE GENOMIC DNA]</scope>
    <source>
        <strain evidence="2 3">IZ6</strain>
    </source>
</reference>
<gene>
    <name evidence="2" type="ORF">IZ6_24440</name>
</gene>
<feature type="compositionally biased region" description="Acidic residues" evidence="1">
    <location>
        <begin position="210"/>
        <end position="221"/>
    </location>
</feature>
<dbReference type="EMBL" id="AP023361">
    <property type="protein sequence ID" value="BCJ91709.1"/>
    <property type="molecule type" value="Genomic_DNA"/>
</dbReference>
<dbReference type="Proteomes" id="UP000515317">
    <property type="component" value="Chromosome"/>
</dbReference>
<feature type="region of interest" description="Disordered" evidence="1">
    <location>
        <begin position="167"/>
        <end position="221"/>
    </location>
</feature>
<proteinExistence type="predicted"/>
<feature type="region of interest" description="Disordered" evidence="1">
    <location>
        <begin position="62"/>
        <end position="112"/>
    </location>
</feature>
<accession>A0A6S6QRN6</accession>
<dbReference type="Pfam" id="PF09849">
    <property type="entry name" value="DUF2076"/>
    <property type="match status" value="1"/>
</dbReference>
<dbReference type="InterPro" id="IPR018648">
    <property type="entry name" value="DUF2076"/>
</dbReference>
<feature type="region of interest" description="Disordered" evidence="1">
    <location>
        <begin position="1"/>
        <end position="25"/>
    </location>
</feature>
<sequence>MQTRERQSIQDLFDRLRSAEGQRRDPEVERLIADELRRAPHAVYAMAQTIIAQNAALEAAGRRVEELESGQGYGEDEDEDDATPFRGRSPGAMGAPDVGRRGSVPSFGRGAPQQGALGGGGFLANAGQVALGVAGGMLLGEAAKSLLGSGSEAQAAISDTASAGGGQLAEDAGANDIGGSEQSGGEGGGLFGWLFGGGENDNGYETADGGWDDGGGDSGGE</sequence>
<dbReference type="RefSeq" id="WP_222875334.1">
    <property type="nucleotide sequence ID" value="NZ_AP023361.1"/>
</dbReference>
<organism evidence="2 3">
    <name type="scientific">Terrihabitans soli</name>
    <dbReference type="NCBI Taxonomy" id="708113"/>
    <lineage>
        <taxon>Bacteria</taxon>
        <taxon>Pseudomonadati</taxon>
        <taxon>Pseudomonadota</taxon>
        <taxon>Alphaproteobacteria</taxon>
        <taxon>Hyphomicrobiales</taxon>
        <taxon>Terrihabitans</taxon>
    </lineage>
</organism>
<dbReference type="KEGG" id="tso:IZ6_24440"/>
<feature type="compositionally biased region" description="Gly residues" evidence="1">
    <location>
        <begin position="181"/>
        <end position="200"/>
    </location>
</feature>
<protein>
    <submittedName>
        <fullName evidence="2">ABC transporter substrate-binding protein</fullName>
    </submittedName>
</protein>